<feature type="compositionally biased region" description="Low complexity" evidence="5">
    <location>
        <begin position="929"/>
        <end position="981"/>
    </location>
</feature>
<dbReference type="EMBL" id="CAKKLH010000024">
    <property type="protein sequence ID" value="CAH0099774.1"/>
    <property type="molecule type" value="Genomic_DNA"/>
</dbReference>
<dbReference type="PROSITE" id="PS50188">
    <property type="entry name" value="B302_SPRY"/>
    <property type="match status" value="1"/>
</dbReference>
<dbReference type="InterPro" id="IPR003877">
    <property type="entry name" value="SPRY_dom"/>
</dbReference>
<dbReference type="InterPro" id="IPR027417">
    <property type="entry name" value="P-loop_NTPase"/>
</dbReference>
<dbReference type="GO" id="GO:0000380">
    <property type="term" value="P:alternative mRNA splicing, via spliceosome"/>
    <property type="evidence" value="ECO:0007669"/>
    <property type="project" value="TreeGrafter"/>
</dbReference>
<dbReference type="Pfam" id="PF00622">
    <property type="entry name" value="SPRY"/>
    <property type="match status" value="1"/>
</dbReference>
<evidence type="ECO:0000256" key="3">
    <source>
        <dbReference type="ARBA" id="ARBA00022553"/>
    </source>
</evidence>
<feature type="region of interest" description="Disordered" evidence="5">
    <location>
        <begin position="202"/>
        <end position="359"/>
    </location>
</feature>
<dbReference type="Gene3D" id="2.60.120.920">
    <property type="match status" value="1"/>
</dbReference>
<feature type="compositionally biased region" description="Low complexity" evidence="5">
    <location>
        <begin position="796"/>
        <end position="806"/>
    </location>
</feature>
<evidence type="ECO:0000313" key="9">
    <source>
        <dbReference type="Proteomes" id="UP000789390"/>
    </source>
</evidence>
<feature type="compositionally biased region" description="Basic and acidic residues" evidence="5">
    <location>
        <begin position="297"/>
        <end position="306"/>
    </location>
</feature>
<feature type="domain" description="B30.2/SPRY" evidence="6">
    <location>
        <begin position="344"/>
        <end position="543"/>
    </location>
</feature>
<dbReference type="InterPro" id="IPR035778">
    <property type="entry name" value="SPRY_hnRNP_U"/>
</dbReference>
<keyword evidence="3" id="KW-0597">Phosphoprotein</keyword>
<feature type="region of interest" description="Disordered" evidence="5">
    <location>
        <begin position="41"/>
        <end position="173"/>
    </location>
</feature>
<evidence type="ECO:0000259" key="7">
    <source>
        <dbReference type="PROSITE" id="PS50800"/>
    </source>
</evidence>
<organism evidence="8 9">
    <name type="scientific">Daphnia galeata</name>
    <dbReference type="NCBI Taxonomy" id="27404"/>
    <lineage>
        <taxon>Eukaryota</taxon>
        <taxon>Metazoa</taxon>
        <taxon>Ecdysozoa</taxon>
        <taxon>Arthropoda</taxon>
        <taxon>Crustacea</taxon>
        <taxon>Branchiopoda</taxon>
        <taxon>Diplostraca</taxon>
        <taxon>Cladocera</taxon>
        <taxon>Anomopoda</taxon>
        <taxon>Daphniidae</taxon>
        <taxon>Daphnia</taxon>
    </lineage>
</organism>
<sequence>MPLKDLDKLTVVKLRAELIARGLDSKGNKPFLVERLRDALDQEEKHGVPRPAIKMFTSENELGDTSMDQEPEMDDDPVGDAEADENEDFSSNPNQVGNGSNGTTQDDSLNNGTHTSSTEKPLKTEETSTESAIEPQPVEKSKQISAETPSLNEEAVKVGNAEEADNSTNSALNDSVMAVYGGKDETFMENSTLEQSVDMTADQTNDSVTNNLTSNSSNLNINAEKDDIKDTSSTPQDNMEASSVDAEEVSLTANEKDASAQDETASTDQAKDVAPHIVTEDLAAENKDADAAPAQIEVKDEDKMETVVEGGTVQESPAKDETSEDKSDRGSKRQRDRSLSPANVNKVAEGPPPEDEPEWDGSLVLLDWYNSDLNLTINKTDFVSGAPLTEAGFAYMWAGARATYGFVSGKICYEVKVTENLAVSHLEESEPNHHVVRVGWSVDSTTYQLGEDPFSYGYGGTAKISQNCEFKDYGLPFQLNDVVGVYLDASEEKDSIELSFSVNGETQGVAFTLPREELNGRALFPHILTKNCRFEVNFGQKEEPWFPPIEGYEWASKIPVENRVRGAITPATRADCQMIMMCGLPGAGKTTWANKFSAENPDRKFNILGTNAFLDKMKVNGLPRRKNYSGRWEVLIEKCTRCLNILLEIAAKRRRNYILDQTNVYPTAQKRKMSYFSGFKRKAVVIVPTEEDAKVRVEKRILEEGKDVPDSAVMEMKANFKIPSVDDTFSEVEFPELVLEEALKVIEKYSTEAKAAGYGQPSPKRQRQNQGNRNKNDRNDRRSNHSGRDRNRDSRASNSHRSSSSRSYRDSRDDRHRPPPPSHWRGGGGPGRGGGWSNRGPPPPLPRNGPYSPRRGPPLPPLPPVNRGGWNAPLPDRPYPGARSGGGGGRGYDDRRNDRPSYSAPRREGGPSPWMNPPSMAGAAPQRNSWGHSQSGWNNSSGGSSSSSSYGQPQQSSYAGSSAYGGSALYGSSGASRPTSSGGYGTPSGITARPASGNYGSSSAAARPVSTPYGGAGITGLARPASYGSNGGQQARPTSYGPTSLPGNRPTSYGSGSGSARPASNYSSASINQWSQQQQQQPQQTGYQYPYNPNHSTYSGGK</sequence>
<dbReference type="InterPro" id="IPR036361">
    <property type="entry name" value="SAP_dom_sf"/>
</dbReference>
<dbReference type="SMART" id="SM00449">
    <property type="entry name" value="SPRY"/>
    <property type="match status" value="1"/>
</dbReference>
<evidence type="ECO:0000259" key="6">
    <source>
        <dbReference type="PROSITE" id="PS50188"/>
    </source>
</evidence>
<feature type="compositionally biased region" description="Low complexity" evidence="5">
    <location>
        <begin position="204"/>
        <end position="222"/>
    </location>
</feature>
<dbReference type="Proteomes" id="UP000789390">
    <property type="component" value="Unassembled WGS sequence"/>
</dbReference>
<proteinExistence type="predicted"/>
<comment type="subcellular location">
    <subcellularLocation>
        <location evidence="1">Nucleus</location>
    </subcellularLocation>
</comment>
<dbReference type="Pfam" id="PF02037">
    <property type="entry name" value="SAP"/>
    <property type="match status" value="1"/>
</dbReference>
<dbReference type="SMART" id="SM00513">
    <property type="entry name" value="SAP"/>
    <property type="match status" value="1"/>
</dbReference>
<dbReference type="Gene3D" id="3.40.50.300">
    <property type="entry name" value="P-loop containing nucleotide triphosphate hydrolases"/>
    <property type="match status" value="1"/>
</dbReference>
<dbReference type="InterPro" id="IPR013320">
    <property type="entry name" value="ConA-like_dom_sf"/>
</dbReference>
<dbReference type="PANTHER" id="PTHR12381:SF56">
    <property type="entry name" value="B30.2_SPRY DOMAIN-CONTAINING PROTEIN-RELATED"/>
    <property type="match status" value="1"/>
</dbReference>
<feature type="compositionally biased region" description="Low complexity" evidence="5">
    <location>
        <begin position="995"/>
        <end position="1006"/>
    </location>
</feature>
<protein>
    <submittedName>
        <fullName evidence="8">Uncharacterized protein</fullName>
    </submittedName>
</protein>
<keyword evidence="4" id="KW-0539">Nucleus</keyword>
<dbReference type="OrthoDB" id="445357at2759"/>
<feature type="compositionally biased region" description="Pro residues" evidence="5">
    <location>
        <begin position="855"/>
        <end position="864"/>
    </location>
</feature>
<feature type="compositionally biased region" description="Basic and acidic residues" evidence="5">
    <location>
        <begin position="807"/>
        <end position="817"/>
    </location>
</feature>
<feature type="compositionally biased region" description="Acidic residues" evidence="5">
    <location>
        <begin position="67"/>
        <end position="88"/>
    </location>
</feature>
<evidence type="ECO:0000256" key="5">
    <source>
        <dbReference type="SAM" id="MobiDB-lite"/>
    </source>
</evidence>
<feature type="compositionally biased region" description="Polar residues" evidence="5">
    <location>
        <begin position="231"/>
        <end position="241"/>
    </location>
</feature>
<feature type="compositionally biased region" description="Basic and acidic residues" evidence="5">
    <location>
        <begin position="317"/>
        <end position="338"/>
    </location>
</feature>
<feature type="compositionally biased region" description="Polar residues" evidence="5">
    <location>
        <begin position="1032"/>
        <end position="1054"/>
    </location>
</feature>
<dbReference type="GO" id="GO:0005634">
    <property type="term" value="C:nucleus"/>
    <property type="evidence" value="ECO:0007669"/>
    <property type="project" value="UniProtKB-SubCell"/>
</dbReference>
<feature type="compositionally biased region" description="Basic and acidic residues" evidence="5">
    <location>
        <begin position="891"/>
        <end position="909"/>
    </location>
</feature>
<feature type="region of interest" description="Disordered" evidence="5">
    <location>
        <begin position="754"/>
        <end position="1102"/>
    </location>
</feature>
<feature type="domain" description="SAP" evidence="7">
    <location>
        <begin position="6"/>
        <end position="40"/>
    </location>
</feature>
<name>A0A8J2RDQ0_9CRUS</name>
<evidence type="ECO:0000256" key="2">
    <source>
        <dbReference type="ARBA" id="ARBA00022481"/>
    </source>
</evidence>
<evidence type="ECO:0000256" key="4">
    <source>
        <dbReference type="ARBA" id="ARBA00023242"/>
    </source>
</evidence>
<feature type="compositionally biased region" description="Polar residues" evidence="5">
    <location>
        <begin position="1062"/>
        <end position="1071"/>
    </location>
</feature>
<feature type="compositionally biased region" description="Polar residues" evidence="5">
    <location>
        <begin position="89"/>
        <end position="119"/>
    </location>
</feature>
<dbReference type="CDD" id="cd12884">
    <property type="entry name" value="SPRY_hnRNP"/>
    <property type="match status" value="1"/>
</dbReference>
<feature type="compositionally biased region" description="Low complexity" evidence="5">
    <location>
        <begin position="1072"/>
        <end position="1094"/>
    </location>
</feature>
<keyword evidence="9" id="KW-1185">Reference proteome</keyword>
<evidence type="ECO:0000256" key="1">
    <source>
        <dbReference type="ARBA" id="ARBA00004123"/>
    </source>
</evidence>
<feature type="compositionally biased region" description="Basic and acidic residues" evidence="5">
    <location>
        <begin position="774"/>
        <end position="795"/>
    </location>
</feature>
<dbReference type="InterPro" id="IPR043136">
    <property type="entry name" value="B30.2/SPRY_sf"/>
</dbReference>
<accession>A0A8J2RDQ0</accession>
<dbReference type="SUPFAM" id="SSF68906">
    <property type="entry name" value="SAP domain"/>
    <property type="match status" value="1"/>
</dbReference>
<dbReference type="Gene3D" id="1.10.720.30">
    <property type="entry name" value="SAP domain"/>
    <property type="match status" value="1"/>
</dbReference>
<evidence type="ECO:0000313" key="8">
    <source>
        <dbReference type="EMBL" id="CAH0099774.1"/>
    </source>
</evidence>
<dbReference type="SUPFAM" id="SSF52540">
    <property type="entry name" value="P-loop containing nucleoside triphosphate hydrolases"/>
    <property type="match status" value="1"/>
</dbReference>
<keyword evidence="2" id="KW-0488">Methylation</keyword>
<dbReference type="InterPro" id="IPR001870">
    <property type="entry name" value="B30.2/SPRY"/>
</dbReference>
<dbReference type="Pfam" id="PF13671">
    <property type="entry name" value="AAA_33"/>
    <property type="match status" value="1"/>
</dbReference>
<dbReference type="GO" id="GO:0003723">
    <property type="term" value="F:RNA binding"/>
    <property type="evidence" value="ECO:0007669"/>
    <property type="project" value="TreeGrafter"/>
</dbReference>
<dbReference type="PROSITE" id="PS50800">
    <property type="entry name" value="SAP"/>
    <property type="match status" value="1"/>
</dbReference>
<dbReference type="AlphaFoldDB" id="A0A8J2RDQ0"/>
<reference evidence="8" key="1">
    <citation type="submission" date="2021-11" db="EMBL/GenBank/DDBJ databases">
        <authorList>
            <person name="Schell T."/>
        </authorList>
    </citation>
    <scope>NUCLEOTIDE SEQUENCE</scope>
    <source>
        <strain evidence="8">M5</strain>
    </source>
</reference>
<dbReference type="SUPFAM" id="SSF49899">
    <property type="entry name" value="Concanavalin A-like lectins/glucanases"/>
    <property type="match status" value="1"/>
</dbReference>
<gene>
    <name evidence="8" type="ORF">DGAL_LOCUS1932</name>
</gene>
<feature type="compositionally biased region" description="Gly residues" evidence="5">
    <location>
        <begin position="825"/>
        <end position="837"/>
    </location>
</feature>
<dbReference type="PANTHER" id="PTHR12381">
    <property type="entry name" value="HETEROGENEOUS NUCLEAR RIBONUCLEOPROTEIN U FAMILY MEMBER"/>
    <property type="match status" value="1"/>
</dbReference>
<comment type="caution">
    <text evidence="8">The sequence shown here is derived from an EMBL/GenBank/DDBJ whole genome shotgun (WGS) entry which is preliminary data.</text>
</comment>
<dbReference type="InterPro" id="IPR003034">
    <property type="entry name" value="SAP_dom"/>
</dbReference>